<dbReference type="AlphaFoldDB" id="A0A1I0QX12"/>
<keyword evidence="2" id="KW-1185">Reference proteome</keyword>
<dbReference type="Gene3D" id="3.90.550.10">
    <property type="entry name" value="Spore Coat Polysaccharide Biosynthesis Protein SpsA, Chain A"/>
    <property type="match status" value="1"/>
</dbReference>
<protein>
    <submittedName>
        <fullName evidence="1">Glycosyl transferase family 2</fullName>
    </submittedName>
</protein>
<dbReference type="Pfam" id="PF13704">
    <property type="entry name" value="Glyco_tranf_2_4"/>
    <property type="match status" value="1"/>
</dbReference>
<dbReference type="STRING" id="1173584.SAMN05444851_3048"/>
<organism evidence="1 2">
    <name type="scientific">Aliiroseovarius sediminilitoris</name>
    <dbReference type="NCBI Taxonomy" id="1173584"/>
    <lineage>
        <taxon>Bacteria</taxon>
        <taxon>Pseudomonadati</taxon>
        <taxon>Pseudomonadota</taxon>
        <taxon>Alphaproteobacteria</taxon>
        <taxon>Rhodobacterales</taxon>
        <taxon>Paracoccaceae</taxon>
        <taxon>Aliiroseovarius</taxon>
    </lineage>
</organism>
<evidence type="ECO:0000313" key="1">
    <source>
        <dbReference type="EMBL" id="SEW32079.1"/>
    </source>
</evidence>
<dbReference type="GO" id="GO:0016740">
    <property type="term" value="F:transferase activity"/>
    <property type="evidence" value="ECO:0007669"/>
    <property type="project" value="UniProtKB-KW"/>
</dbReference>
<name>A0A1I0QX12_9RHOB</name>
<gene>
    <name evidence="1" type="ORF">SAMN05444851_3048</name>
</gene>
<reference evidence="1 2" key="1">
    <citation type="submission" date="2016-10" db="EMBL/GenBank/DDBJ databases">
        <authorList>
            <person name="de Groot N.N."/>
        </authorList>
    </citation>
    <scope>NUCLEOTIDE SEQUENCE [LARGE SCALE GENOMIC DNA]</scope>
    <source>
        <strain evidence="1 2">DSM 29439</strain>
    </source>
</reference>
<accession>A0A1I0QX12</accession>
<dbReference type="Proteomes" id="UP000199650">
    <property type="component" value="Unassembled WGS sequence"/>
</dbReference>
<dbReference type="OrthoDB" id="565316at2"/>
<evidence type="ECO:0000313" key="2">
    <source>
        <dbReference type="Proteomes" id="UP000199650"/>
    </source>
</evidence>
<dbReference type="EMBL" id="FOJB01000001">
    <property type="protein sequence ID" value="SEW32079.1"/>
    <property type="molecule type" value="Genomic_DNA"/>
</dbReference>
<proteinExistence type="predicted"/>
<dbReference type="InterPro" id="IPR029044">
    <property type="entry name" value="Nucleotide-diphossugar_trans"/>
</dbReference>
<dbReference type="SUPFAM" id="SSF53448">
    <property type="entry name" value="Nucleotide-diphospho-sugar transferases"/>
    <property type="match status" value="1"/>
</dbReference>
<sequence>MALFMTLLVRDEEDILEANLSYHLAQGVDHVIVTDNLSVDRSPDIIQPYVDQGVATYIRETDDTYSQSRWVSRMAAMAHEAGADWVIHCDADEFWMAPETSLKKWFARQWWHNIISANRHDFICLEDDGSPFWQRMVYRKSSSTNPLGLPLPPKVAHRANSGLTVAQGNHAVSGFLWPRIQMSNLEILHFPLRSREQYIHKIENGGRAYTNNTELDHSVGNTWRKQYTELQETGTLTFLENNIVSVEALQSQLADGAALVDKRLATFLEGRG</sequence>
<keyword evidence="1" id="KW-0808">Transferase</keyword>